<dbReference type="AlphaFoldDB" id="A0A5C5WMJ2"/>
<evidence type="ECO:0000256" key="2">
    <source>
        <dbReference type="ARBA" id="ARBA00022448"/>
    </source>
</evidence>
<dbReference type="InterPro" id="IPR000531">
    <property type="entry name" value="Beta-barrel_TonB"/>
</dbReference>
<evidence type="ECO:0000256" key="6">
    <source>
        <dbReference type="ARBA" id="ARBA00023136"/>
    </source>
</evidence>
<dbReference type="GO" id="GO:0009279">
    <property type="term" value="C:cell outer membrane"/>
    <property type="evidence" value="ECO:0007669"/>
    <property type="project" value="UniProtKB-SubCell"/>
</dbReference>
<name>A0A5C5WMJ2_9BACT</name>
<comment type="caution">
    <text evidence="10">The sequence shown here is derived from an EMBL/GenBank/DDBJ whole genome shotgun (WGS) entry which is preliminary data.</text>
</comment>
<evidence type="ECO:0000256" key="8">
    <source>
        <dbReference type="SAM" id="MobiDB-lite"/>
    </source>
</evidence>
<proteinExistence type="predicted"/>
<keyword evidence="4" id="KW-0812">Transmembrane</keyword>
<gene>
    <name evidence="10" type="ORF">Pla22_40860</name>
</gene>
<protein>
    <submittedName>
        <fullName evidence="10">TonB dependent receptor</fullName>
    </submittedName>
</protein>
<dbReference type="PANTHER" id="PTHR30069:SF49">
    <property type="entry name" value="OUTER MEMBRANE PROTEIN C"/>
    <property type="match status" value="1"/>
</dbReference>
<evidence type="ECO:0000256" key="7">
    <source>
        <dbReference type="ARBA" id="ARBA00023237"/>
    </source>
</evidence>
<dbReference type="Gene3D" id="2.40.170.20">
    <property type="entry name" value="TonB-dependent receptor, beta-barrel domain"/>
    <property type="match status" value="1"/>
</dbReference>
<sequence>MPQPHSTTERNLLRWAASFTAGLLVVSNSVALQAQQFAPALQGPAMLGPEAQGPVVQGPEAQGPAVQGPAVKGPAVQAPINQGPVVQGPVMQPPVLQPPAMQPPVQRGDVAANDKDNAALAADHRIASLFGEVNQIDDLPTDRETLSLSPAADAVFREEALGRRTADVGDLLRRSKAAHGVSIQNRTPIVSDTRIRGQRVGQVLASGSYWAPARMDLDTMMSKIDSRLIQDSILIKGPYASRYGPGFRFVDMEFLQSPRYENGYEGHGATSGTYHSNGDQFYGRQSFWGGSDDYGFHISYGHRTGSDYETGQDDYFIPSSYKSRDLFVAYGFDIDDHQKIEINALRLDQTDIEFPGLVTDLNFLITDGYEITYTNDAPSFADRFTSEVWYNRTRFEGDTKRPGKARQIPSLVDAFQPSFLGAADGSTTTDGDALSAGYRLESSFITACSQFSVGTDMIYLNQELNEYDFYDPDPNDNNFPIPRSDALDFGVYAERILQWNDDVVVTAGTRIDGVFTDSRDIVQGVAEPLSVLEESSLDRQFLLGSAYLTANRDLGGGWSTNAGTGFAMRQPTLTEMYAEYTFIGSLQRGLTFLDGDPQLDSEKLYQCDVGIEYDSDDMTLGLHGHHAWIQDYITYDLFDPAGTIDGFQQGASFVNTDLATLMGFETYAQADLTSMVSTFGILTYVEGRDRSRLDPSRHTGSPYRSDNGSVDSEPLPGIAPMEARVGLLIQDPTHEHWGIEFEARIVDNQDRVASTLQEIETPGFTVYNIRSYRRWDHLLVTSGIENVTDKFYREHIDYRSGLGVYRPGFGFYVGAELTY</sequence>
<reference evidence="10 11" key="1">
    <citation type="submission" date="2019-02" db="EMBL/GenBank/DDBJ databases">
        <title>Deep-cultivation of Planctomycetes and their phenomic and genomic characterization uncovers novel biology.</title>
        <authorList>
            <person name="Wiegand S."/>
            <person name="Jogler M."/>
            <person name="Boedeker C."/>
            <person name="Pinto D."/>
            <person name="Vollmers J."/>
            <person name="Rivas-Marin E."/>
            <person name="Kohn T."/>
            <person name="Peeters S.H."/>
            <person name="Heuer A."/>
            <person name="Rast P."/>
            <person name="Oberbeckmann S."/>
            <person name="Bunk B."/>
            <person name="Jeske O."/>
            <person name="Meyerdierks A."/>
            <person name="Storesund J.E."/>
            <person name="Kallscheuer N."/>
            <person name="Luecker S."/>
            <person name="Lage O.M."/>
            <person name="Pohl T."/>
            <person name="Merkel B.J."/>
            <person name="Hornburger P."/>
            <person name="Mueller R.-W."/>
            <person name="Bruemmer F."/>
            <person name="Labrenz M."/>
            <person name="Spormann A.M."/>
            <person name="Op Den Camp H."/>
            <person name="Overmann J."/>
            <person name="Amann R."/>
            <person name="Jetten M.S.M."/>
            <person name="Mascher T."/>
            <person name="Medema M.H."/>
            <person name="Devos D.P."/>
            <person name="Kaster A.-K."/>
            <person name="Ovreas L."/>
            <person name="Rohde M."/>
            <person name="Galperin M.Y."/>
            <person name="Jogler C."/>
        </authorList>
    </citation>
    <scope>NUCLEOTIDE SEQUENCE [LARGE SCALE GENOMIC DNA]</scope>
    <source>
        <strain evidence="10 11">Pla22</strain>
    </source>
</reference>
<keyword evidence="3" id="KW-1134">Transmembrane beta strand</keyword>
<dbReference type="InterPro" id="IPR039426">
    <property type="entry name" value="TonB-dep_rcpt-like"/>
</dbReference>
<feature type="region of interest" description="Disordered" evidence="8">
    <location>
        <begin position="691"/>
        <end position="713"/>
    </location>
</feature>
<keyword evidence="2" id="KW-0813">Transport</keyword>
<keyword evidence="11" id="KW-1185">Reference proteome</keyword>
<keyword evidence="10" id="KW-0675">Receptor</keyword>
<evidence type="ECO:0000313" key="11">
    <source>
        <dbReference type="Proteomes" id="UP000316598"/>
    </source>
</evidence>
<dbReference type="SUPFAM" id="SSF56935">
    <property type="entry name" value="Porins"/>
    <property type="match status" value="1"/>
</dbReference>
<keyword evidence="6" id="KW-0472">Membrane</keyword>
<accession>A0A5C5WMJ2</accession>
<organism evidence="10 11">
    <name type="scientific">Rubripirellula amarantea</name>
    <dbReference type="NCBI Taxonomy" id="2527999"/>
    <lineage>
        <taxon>Bacteria</taxon>
        <taxon>Pseudomonadati</taxon>
        <taxon>Planctomycetota</taxon>
        <taxon>Planctomycetia</taxon>
        <taxon>Pirellulales</taxon>
        <taxon>Pirellulaceae</taxon>
        <taxon>Rubripirellula</taxon>
    </lineage>
</organism>
<feature type="compositionally biased region" description="Polar residues" evidence="8">
    <location>
        <begin position="698"/>
        <end position="710"/>
    </location>
</feature>
<evidence type="ECO:0000256" key="3">
    <source>
        <dbReference type="ARBA" id="ARBA00022452"/>
    </source>
</evidence>
<dbReference type="EMBL" id="SJPI01000002">
    <property type="protein sequence ID" value="TWT51309.1"/>
    <property type="molecule type" value="Genomic_DNA"/>
</dbReference>
<dbReference type="InterPro" id="IPR036942">
    <property type="entry name" value="Beta-barrel_TonB_sf"/>
</dbReference>
<dbReference type="GO" id="GO:0015344">
    <property type="term" value="F:siderophore uptake transmembrane transporter activity"/>
    <property type="evidence" value="ECO:0007669"/>
    <property type="project" value="TreeGrafter"/>
</dbReference>
<evidence type="ECO:0000256" key="5">
    <source>
        <dbReference type="ARBA" id="ARBA00023077"/>
    </source>
</evidence>
<keyword evidence="7" id="KW-0998">Cell outer membrane</keyword>
<evidence type="ECO:0000313" key="10">
    <source>
        <dbReference type="EMBL" id="TWT51309.1"/>
    </source>
</evidence>
<dbReference type="Pfam" id="PF00593">
    <property type="entry name" value="TonB_dep_Rec_b-barrel"/>
    <property type="match status" value="1"/>
</dbReference>
<keyword evidence="5" id="KW-0798">TonB box</keyword>
<comment type="subcellular location">
    <subcellularLocation>
        <location evidence="1">Cell outer membrane</location>
        <topology evidence="1">Multi-pass membrane protein</topology>
    </subcellularLocation>
</comment>
<dbReference type="GO" id="GO:0044718">
    <property type="term" value="P:siderophore transmembrane transport"/>
    <property type="evidence" value="ECO:0007669"/>
    <property type="project" value="TreeGrafter"/>
</dbReference>
<dbReference type="PANTHER" id="PTHR30069">
    <property type="entry name" value="TONB-DEPENDENT OUTER MEMBRANE RECEPTOR"/>
    <property type="match status" value="1"/>
</dbReference>
<evidence type="ECO:0000256" key="1">
    <source>
        <dbReference type="ARBA" id="ARBA00004571"/>
    </source>
</evidence>
<feature type="domain" description="TonB-dependent receptor-like beta-barrel" evidence="9">
    <location>
        <begin position="276"/>
        <end position="787"/>
    </location>
</feature>
<evidence type="ECO:0000259" key="9">
    <source>
        <dbReference type="Pfam" id="PF00593"/>
    </source>
</evidence>
<evidence type="ECO:0000256" key="4">
    <source>
        <dbReference type="ARBA" id="ARBA00022692"/>
    </source>
</evidence>
<dbReference type="Proteomes" id="UP000316598">
    <property type="component" value="Unassembled WGS sequence"/>
</dbReference>